<feature type="domain" description="Histidine kinase" evidence="7">
    <location>
        <begin position="974"/>
        <end position="1193"/>
    </location>
</feature>
<feature type="domain" description="PAC" evidence="9">
    <location>
        <begin position="372"/>
        <end position="424"/>
    </location>
</feature>
<dbReference type="PROSITE" id="PS50109">
    <property type="entry name" value="HIS_KIN"/>
    <property type="match status" value="1"/>
</dbReference>
<dbReference type="GO" id="GO:0006355">
    <property type="term" value="P:regulation of DNA-templated transcription"/>
    <property type="evidence" value="ECO:0007669"/>
    <property type="project" value="InterPro"/>
</dbReference>
<dbReference type="InterPro" id="IPR001610">
    <property type="entry name" value="PAC"/>
</dbReference>
<evidence type="ECO:0000256" key="2">
    <source>
        <dbReference type="ARBA" id="ARBA00012438"/>
    </source>
</evidence>
<dbReference type="InterPro" id="IPR052162">
    <property type="entry name" value="Sensor_kinase/Photoreceptor"/>
</dbReference>
<keyword evidence="11" id="KW-1185">Reference proteome</keyword>
<comment type="catalytic activity">
    <reaction evidence="1">
        <text>ATP + protein L-histidine = ADP + protein N-phospho-L-histidine.</text>
        <dbReference type="EC" id="2.7.13.3"/>
    </reaction>
</comment>
<dbReference type="InterPro" id="IPR013767">
    <property type="entry name" value="PAS_fold"/>
</dbReference>
<dbReference type="Pfam" id="PF00989">
    <property type="entry name" value="PAS"/>
    <property type="match status" value="1"/>
</dbReference>
<dbReference type="SMART" id="SM00086">
    <property type="entry name" value="PAC"/>
    <property type="match status" value="6"/>
</dbReference>
<dbReference type="CDD" id="cd00130">
    <property type="entry name" value="PAS"/>
    <property type="match status" value="5"/>
</dbReference>
<dbReference type="OrthoDB" id="9808408at2"/>
<dbReference type="AlphaFoldDB" id="A0A4R5CXB1"/>
<feature type="domain" description="PAS" evidence="8">
    <location>
        <begin position="832"/>
        <end position="902"/>
    </location>
</feature>
<dbReference type="SUPFAM" id="SSF47384">
    <property type="entry name" value="Homodimeric domain of signal transducing histidine kinase"/>
    <property type="match status" value="1"/>
</dbReference>
<protein>
    <recommendedName>
        <fullName evidence="2">histidine kinase</fullName>
        <ecNumber evidence="2">2.7.13.3</ecNumber>
    </recommendedName>
</protein>
<dbReference type="CDD" id="cd00082">
    <property type="entry name" value="HisKA"/>
    <property type="match status" value="1"/>
</dbReference>
<dbReference type="SMART" id="SM00091">
    <property type="entry name" value="PAS"/>
    <property type="match status" value="6"/>
</dbReference>
<reference evidence="10 11" key="1">
    <citation type="submission" date="2019-03" db="EMBL/GenBank/DDBJ databases">
        <title>Flavobacterium LB-D12 sp. nov., isolated from arctic soil.</title>
        <authorList>
            <person name="Chaudhary D.K."/>
        </authorList>
    </citation>
    <scope>NUCLEOTIDE SEQUENCE [LARGE SCALE GENOMIC DNA]</scope>
    <source>
        <strain evidence="10 11">LB-D12</strain>
    </source>
</reference>
<feature type="coiled-coil region" evidence="6">
    <location>
        <begin position="815"/>
        <end position="842"/>
    </location>
</feature>
<dbReference type="InterPro" id="IPR003594">
    <property type="entry name" value="HATPase_dom"/>
</dbReference>
<dbReference type="SUPFAM" id="SSF55781">
    <property type="entry name" value="GAF domain-like"/>
    <property type="match status" value="1"/>
</dbReference>
<dbReference type="InterPro" id="IPR029016">
    <property type="entry name" value="GAF-like_dom_sf"/>
</dbReference>
<evidence type="ECO:0000256" key="1">
    <source>
        <dbReference type="ARBA" id="ARBA00000085"/>
    </source>
</evidence>
<evidence type="ECO:0000256" key="4">
    <source>
        <dbReference type="ARBA" id="ARBA00022679"/>
    </source>
</evidence>
<feature type="domain" description="PAC" evidence="9">
    <location>
        <begin position="905"/>
        <end position="956"/>
    </location>
</feature>
<dbReference type="InterPro" id="IPR000014">
    <property type="entry name" value="PAS"/>
</dbReference>
<evidence type="ECO:0000256" key="6">
    <source>
        <dbReference type="SAM" id="Coils"/>
    </source>
</evidence>
<name>A0A4R5CXB1_9FLAO</name>
<comment type="caution">
    <text evidence="10">The sequence shown here is derived from an EMBL/GenBank/DDBJ whole genome shotgun (WGS) entry which is preliminary data.</text>
</comment>
<dbReference type="Gene3D" id="3.30.450.40">
    <property type="match status" value="1"/>
</dbReference>
<evidence type="ECO:0000259" key="8">
    <source>
        <dbReference type="PROSITE" id="PS50112"/>
    </source>
</evidence>
<dbReference type="PRINTS" id="PR00344">
    <property type="entry name" value="BCTRLSENSOR"/>
</dbReference>
<feature type="domain" description="PAC" evidence="9">
    <location>
        <begin position="764"/>
        <end position="816"/>
    </location>
</feature>
<dbReference type="InterPro" id="IPR004358">
    <property type="entry name" value="Sig_transdc_His_kin-like_C"/>
</dbReference>
<keyword evidence="5" id="KW-0418">Kinase</keyword>
<dbReference type="InterPro" id="IPR035965">
    <property type="entry name" value="PAS-like_dom_sf"/>
</dbReference>
<dbReference type="InterPro" id="IPR036097">
    <property type="entry name" value="HisK_dim/P_sf"/>
</dbReference>
<dbReference type="InterPro" id="IPR005467">
    <property type="entry name" value="His_kinase_dom"/>
</dbReference>
<organism evidence="10 11">
    <name type="scientific">Flavobacterium sandaracinum</name>
    <dbReference type="NCBI Taxonomy" id="2541733"/>
    <lineage>
        <taxon>Bacteria</taxon>
        <taxon>Pseudomonadati</taxon>
        <taxon>Bacteroidota</taxon>
        <taxon>Flavobacteriia</taxon>
        <taxon>Flavobacteriales</taxon>
        <taxon>Flavobacteriaceae</taxon>
        <taxon>Flavobacterium</taxon>
    </lineage>
</organism>
<evidence type="ECO:0000313" key="11">
    <source>
        <dbReference type="Proteomes" id="UP000294644"/>
    </source>
</evidence>
<dbReference type="Proteomes" id="UP000294644">
    <property type="component" value="Unassembled WGS sequence"/>
</dbReference>
<dbReference type="Pfam" id="PF08447">
    <property type="entry name" value="PAS_3"/>
    <property type="match status" value="4"/>
</dbReference>
<sequence>MIFMEIKPLAQTKKANTNLLSSTVYKKEFNEILLFLSEIGIISDAFISLSANEGHSIQSKIGLETLRNPYDIICFQDFINSNQVVLVSNIKTDSRYQSLDKTNPHSFEFFAGFPITISDHFTGTLCILDKKSRELSSNDLKIIKQSVSRIESVLQLHITNQEIKTLDNHNRMKFKMFEENSNEILFQLNFEGVLTYVSKNWTTSFGYEVNEAVGKNLIQFIHSENIDSWASYLSSTSVNKKNTDKITFRFQHKKGHYVWLSSCVQILEQDGAYFYIGNCTDISAFIENEHKLNQQKDFYETILNSLPTDVVVFDVHHKYLYLNPIAIKNKELREFIIGKDDFEYAAHLNRDPSIAKSRRERFLAALHTKEVIAWEEMLNTPTDGKTYHNRKITPVFNEDGSFKMMIGFSVNITESKNIQEEILQSKALIQNILNNTAVGILVQGPNSEILENNLAASEMLGLSQDQLVGKTSFDEYWHVIRENGTNFEPENHPVSQSIKYLKPINNIVMGVHRPTKKDLVWLLVDAVPIFNNDQELLYVICSFNNITQQKNTEEALKISNERFTYATKATSDVIWDWEIGTENFIIGENYTKIFGHKLNNEHNFLKVTDFDNLIHPEDLERVLKNVKTTLKSKATTWYDEFRYLKSDGSYAYITDTAYIIRDKSNRAIRMIGAQTDITTKKKVSEELRISEEKFKGAFEHSAVGMAIIDLDGFWIETNKRSWEILGYSKEEFKKLTCLMMTYPDDIEEDVINKKRLTLGLAPNFSLEKRYIHKNKSIVWVHLSVSVVRDNEGRILHFIPQLIDITERKKIEKENRLLAEENFKNKTLQLDEAKNRYRLLADNTVDLVCLHNFDGTFQYISPSVFKLLGYHPEYLEGKSPLEFMHPQDVEEVQKNISIFRTKKEDISIRARFRNTNGKYIWFETKANLVKVNGISESILSATRDITAQKEAEESIKNALGQERKLNELRTNLVSTISHEFRTPMTTIRTSAELIEMYIEDVTFKNSDRLQKHLYTITNEIDRIVELMNTVLTISREDSGMTNYSPITFDLKQVCLDVIEASYSNQKDGRIVETTIQGNAFPVLADKKLMEYALFNVLNNAFKYSEGCGNIVLYLFSTDATVSVEIIDFGIGIPKIDQHKLFNTFFRASNTDGIQGTGLGLYIVKTFTEKNSGTIKLESKLGKGTKITLEFPLHHSNKN</sequence>
<dbReference type="SUPFAM" id="SSF55874">
    <property type="entry name" value="ATPase domain of HSP90 chaperone/DNA topoisomerase II/histidine kinase"/>
    <property type="match status" value="1"/>
</dbReference>
<evidence type="ECO:0000259" key="7">
    <source>
        <dbReference type="PROSITE" id="PS50109"/>
    </source>
</evidence>
<dbReference type="Gene3D" id="1.10.287.130">
    <property type="match status" value="1"/>
</dbReference>
<keyword evidence="6" id="KW-0175">Coiled coil</keyword>
<dbReference type="NCBIfam" id="TIGR00229">
    <property type="entry name" value="sensory_box"/>
    <property type="match status" value="5"/>
</dbReference>
<dbReference type="PANTHER" id="PTHR43304">
    <property type="entry name" value="PHYTOCHROME-LIKE PROTEIN CPH1"/>
    <property type="match status" value="1"/>
</dbReference>
<dbReference type="SUPFAM" id="SSF55785">
    <property type="entry name" value="PYP-like sensor domain (PAS domain)"/>
    <property type="match status" value="6"/>
</dbReference>
<evidence type="ECO:0000313" key="10">
    <source>
        <dbReference type="EMBL" id="TDE02463.1"/>
    </source>
</evidence>
<dbReference type="InterPro" id="IPR036890">
    <property type="entry name" value="HATPase_C_sf"/>
</dbReference>
<dbReference type="SMART" id="SM00387">
    <property type="entry name" value="HATPase_c"/>
    <property type="match status" value="1"/>
</dbReference>
<dbReference type="Pfam" id="PF13426">
    <property type="entry name" value="PAS_9"/>
    <property type="match status" value="1"/>
</dbReference>
<gene>
    <name evidence="10" type="ORF">E0F91_12275</name>
</gene>
<evidence type="ECO:0000256" key="3">
    <source>
        <dbReference type="ARBA" id="ARBA00022553"/>
    </source>
</evidence>
<dbReference type="InterPro" id="IPR013655">
    <property type="entry name" value="PAS_fold_3"/>
</dbReference>
<dbReference type="GO" id="GO:0000155">
    <property type="term" value="F:phosphorelay sensor kinase activity"/>
    <property type="evidence" value="ECO:0007669"/>
    <property type="project" value="InterPro"/>
</dbReference>
<dbReference type="SMART" id="SM00388">
    <property type="entry name" value="HisKA"/>
    <property type="match status" value="1"/>
</dbReference>
<feature type="domain" description="PAC" evidence="9">
    <location>
        <begin position="505"/>
        <end position="558"/>
    </location>
</feature>
<feature type="domain" description="PAS" evidence="8">
    <location>
        <begin position="170"/>
        <end position="225"/>
    </location>
</feature>
<proteinExistence type="predicted"/>
<evidence type="ECO:0000259" key="9">
    <source>
        <dbReference type="PROSITE" id="PS50113"/>
    </source>
</evidence>
<evidence type="ECO:0000256" key="5">
    <source>
        <dbReference type="ARBA" id="ARBA00022777"/>
    </source>
</evidence>
<feature type="domain" description="PAS" evidence="8">
    <location>
        <begin position="690"/>
        <end position="732"/>
    </location>
</feature>
<dbReference type="PROSITE" id="PS50112">
    <property type="entry name" value="PAS"/>
    <property type="match status" value="4"/>
</dbReference>
<dbReference type="Pfam" id="PF00512">
    <property type="entry name" value="HisKA"/>
    <property type="match status" value="1"/>
</dbReference>
<dbReference type="PROSITE" id="PS50113">
    <property type="entry name" value="PAC"/>
    <property type="match status" value="5"/>
</dbReference>
<keyword evidence="3" id="KW-0597">Phosphoprotein</keyword>
<dbReference type="PANTHER" id="PTHR43304:SF1">
    <property type="entry name" value="PAC DOMAIN-CONTAINING PROTEIN"/>
    <property type="match status" value="1"/>
</dbReference>
<dbReference type="Gene3D" id="3.30.565.10">
    <property type="entry name" value="Histidine kinase-like ATPase, C-terminal domain"/>
    <property type="match status" value="1"/>
</dbReference>
<dbReference type="InterPro" id="IPR003661">
    <property type="entry name" value="HisK_dim/P_dom"/>
</dbReference>
<feature type="domain" description="PAC" evidence="9">
    <location>
        <begin position="637"/>
        <end position="689"/>
    </location>
</feature>
<dbReference type="Pfam" id="PF02518">
    <property type="entry name" value="HATPase_c"/>
    <property type="match status" value="1"/>
</dbReference>
<dbReference type="EC" id="2.7.13.3" evidence="2"/>
<dbReference type="EMBL" id="SMFN01000015">
    <property type="protein sequence ID" value="TDE02463.1"/>
    <property type="molecule type" value="Genomic_DNA"/>
</dbReference>
<dbReference type="InterPro" id="IPR000700">
    <property type="entry name" value="PAS-assoc_C"/>
</dbReference>
<feature type="domain" description="PAS" evidence="8">
    <location>
        <begin position="425"/>
        <end position="478"/>
    </location>
</feature>
<dbReference type="Gene3D" id="3.30.450.20">
    <property type="entry name" value="PAS domain"/>
    <property type="match status" value="6"/>
</dbReference>
<keyword evidence="4" id="KW-0808">Transferase</keyword>
<dbReference type="CDD" id="cd00075">
    <property type="entry name" value="HATPase"/>
    <property type="match status" value="1"/>
</dbReference>
<accession>A0A4R5CXB1</accession>